<dbReference type="RefSeq" id="WP_122972471.1">
    <property type="nucleotide sequence ID" value="NZ_RHLQ01000028.1"/>
</dbReference>
<evidence type="ECO:0000259" key="1">
    <source>
        <dbReference type="Pfam" id="PF18739"/>
    </source>
</evidence>
<feature type="domain" description="Apea-like HEPN" evidence="1">
    <location>
        <begin position="305"/>
        <end position="447"/>
    </location>
</feature>
<name>A0A3M8H823_9BACI</name>
<protein>
    <submittedName>
        <fullName evidence="3">Uncharacterized protein</fullName>
    </submittedName>
</protein>
<evidence type="ECO:0000313" key="4">
    <source>
        <dbReference type="Proteomes" id="UP000279909"/>
    </source>
</evidence>
<dbReference type="EMBL" id="RHLQ01000028">
    <property type="protein sequence ID" value="RNC98250.1"/>
    <property type="molecule type" value="Genomic_DNA"/>
</dbReference>
<evidence type="ECO:0000259" key="2">
    <source>
        <dbReference type="Pfam" id="PF18862"/>
    </source>
</evidence>
<dbReference type="Pfam" id="PF18862">
    <property type="entry name" value="ApeA_NTD1"/>
    <property type="match status" value="1"/>
</dbReference>
<dbReference type="InterPro" id="IPR041223">
    <property type="entry name" value="ApeA_NTD"/>
</dbReference>
<gene>
    <name evidence="3" type="ORF">EC501_11635</name>
</gene>
<sequence>MNSKNNLQFGKWFIGGLDINLNGILNLTEESGVLELYSDEELPLPYKADVVYGKTYQGKAFTLYKCQIEGSTNSSIVHDYETKYIYKVHCDYILEDAIFNSEQEVLISEVYFSVTNLERWAFQNNVEVKSHDDYTRYSITTNKSDEILHKNEEFEFKISIYTYAGDYSYSTSSVSIKTYVRLELKFTKPTHLERIHSIIYQIRDFISLCTNLRTYIDYITAKPHYTNPDELQIPIKIYGNAIEFGDNKNIEELQNYHVYISLDNIKKDFNLCMKNWFEKNEKLRPVIDLYLSINYHRTSLERHFLNLVQALEAYHRLTRKNHVLPKEEHERKIQSIITNAPEQYQNWIKEKLNFSNEPSLHERLEELLTPKGKTEAHEIKYHHLFRLGKKDKVKIIRDIKNTRNYNTHFDERLKRKSLKGEELYQLILLLKLMIEYYLLMELEIDEDIVLDLSWRKSEKLSTRIAIIESTKSN</sequence>
<evidence type="ECO:0000313" key="3">
    <source>
        <dbReference type="EMBL" id="RNC98250.1"/>
    </source>
</evidence>
<keyword evidence="4" id="KW-1185">Reference proteome</keyword>
<dbReference type="InterPro" id="IPR041229">
    <property type="entry name" value="HEPN_Apea"/>
</dbReference>
<accession>A0A3M8H823</accession>
<dbReference type="OrthoDB" id="6198809at2"/>
<dbReference type="Pfam" id="PF18739">
    <property type="entry name" value="HEPN_Apea"/>
    <property type="match status" value="1"/>
</dbReference>
<proteinExistence type="predicted"/>
<feature type="domain" description="ApeA N-terminal" evidence="2">
    <location>
        <begin position="10"/>
        <end position="276"/>
    </location>
</feature>
<reference evidence="3 4" key="1">
    <citation type="journal article" date="2014" name="Int. J. Syst. Evol. Microbiol.">
        <title>Lysinibacillus halotolerans sp. nov., isolated from saline-alkaline soil.</title>
        <authorList>
            <person name="Kong D."/>
            <person name="Wang Y."/>
            <person name="Zhao B."/>
            <person name="Li Y."/>
            <person name="Song J."/>
            <person name="Zhai Y."/>
            <person name="Zhang C."/>
            <person name="Wang H."/>
            <person name="Chen X."/>
            <person name="Zhao B."/>
            <person name="Ruan Z."/>
        </authorList>
    </citation>
    <scope>NUCLEOTIDE SEQUENCE [LARGE SCALE GENOMIC DNA]</scope>
    <source>
        <strain evidence="3 4">MCCC 1A12703</strain>
    </source>
</reference>
<comment type="caution">
    <text evidence="3">The sequence shown here is derived from an EMBL/GenBank/DDBJ whole genome shotgun (WGS) entry which is preliminary data.</text>
</comment>
<dbReference type="AlphaFoldDB" id="A0A3M8H823"/>
<organism evidence="3 4">
    <name type="scientific">Lysinibacillus halotolerans</name>
    <dbReference type="NCBI Taxonomy" id="1368476"/>
    <lineage>
        <taxon>Bacteria</taxon>
        <taxon>Bacillati</taxon>
        <taxon>Bacillota</taxon>
        <taxon>Bacilli</taxon>
        <taxon>Bacillales</taxon>
        <taxon>Bacillaceae</taxon>
        <taxon>Lysinibacillus</taxon>
    </lineage>
</organism>
<dbReference type="Proteomes" id="UP000279909">
    <property type="component" value="Unassembled WGS sequence"/>
</dbReference>